<organism evidence="1">
    <name type="scientific">Oikopleura dioica</name>
    <name type="common">Tunicate</name>
    <dbReference type="NCBI Taxonomy" id="34765"/>
    <lineage>
        <taxon>Eukaryota</taxon>
        <taxon>Metazoa</taxon>
        <taxon>Chordata</taxon>
        <taxon>Tunicata</taxon>
        <taxon>Appendicularia</taxon>
        <taxon>Copelata</taxon>
        <taxon>Oikopleuridae</taxon>
        <taxon>Oikopleura</taxon>
    </lineage>
</organism>
<evidence type="ECO:0000313" key="1">
    <source>
        <dbReference type="EMBL" id="CBY10534.1"/>
    </source>
</evidence>
<gene>
    <name evidence="1" type="ORF">GSOID_T00012679001</name>
</gene>
<reference evidence="1" key="1">
    <citation type="journal article" date="2010" name="Science">
        <title>Plasticity of animal genome architecture unmasked by rapid evolution of a pelagic tunicate.</title>
        <authorList>
            <person name="Denoeud F."/>
            <person name="Henriet S."/>
            <person name="Mungpakdee S."/>
            <person name="Aury J.M."/>
            <person name="Da Silva C."/>
            <person name="Brinkmann H."/>
            <person name="Mikhaleva J."/>
            <person name="Olsen L.C."/>
            <person name="Jubin C."/>
            <person name="Canestro C."/>
            <person name="Bouquet J.M."/>
            <person name="Danks G."/>
            <person name="Poulain J."/>
            <person name="Campsteijn C."/>
            <person name="Adamski M."/>
            <person name="Cross I."/>
            <person name="Yadetie F."/>
            <person name="Muffato M."/>
            <person name="Louis A."/>
            <person name="Butcher S."/>
            <person name="Tsagkogeorga G."/>
            <person name="Konrad A."/>
            <person name="Singh S."/>
            <person name="Jensen M.F."/>
            <person name="Cong E.H."/>
            <person name="Eikeseth-Otteraa H."/>
            <person name="Noel B."/>
            <person name="Anthouard V."/>
            <person name="Porcel B.M."/>
            <person name="Kachouri-Lafond R."/>
            <person name="Nishino A."/>
            <person name="Ugolini M."/>
            <person name="Chourrout P."/>
            <person name="Nishida H."/>
            <person name="Aasland R."/>
            <person name="Huzurbazar S."/>
            <person name="Westhof E."/>
            <person name="Delsuc F."/>
            <person name="Lehrach H."/>
            <person name="Reinhardt R."/>
            <person name="Weissenbach J."/>
            <person name="Roy S.W."/>
            <person name="Artiguenave F."/>
            <person name="Postlethwait J.H."/>
            <person name="Manak J.R."/>
            <person name="Thompson E.M."/>
            <person name="Jaillon O."/>
            <person name="Du Pasquier L."/>
            <person name="Boudinot P."/>
            <person name="Liberles D.A."/>
            <person name="Volff J.N."/>
            <person name="Philippe H."/>
            <person name="Lenhard B."/>
            <person name="Roest Crollius H."/>
            <person name="Wincker P."/>
            <person name="Chourrout D."/>
        </authorList>
    </citation>
    <scope>NUCLEOTIDE SEQUENCE [LARGE SCALE GENOMIC DNA]</scope>
</reference>
<dbReference type="OrthoDB" id="10403582at2759"/>
<proteinExistence type="predicted"/>
<sequence>MSRGKEKDCNWNEHEFNKNNTTSIVLYECQLKANLDISRMNDAWEYVVRSHENLQKTIRISDTKTSSVFMKANAVMGESHKKIEYLKNVDIPAFLQMITNQDDEITLKSVPFRLWFIMNKDDLWICLKLPRSMADNRSLQIVINDLLQLYDDYESHQSVLTRSSYNEVIFATQNVPIEKHNDRKLQLKHHRGGLSIPVEGSREKFFLDDPCGVITASIFLKAGAYKEPSERKTFICKAMVASIFALCEMRSVDNNSTSPHIPLLDFEIDHDFRNVHSERKAYENTMGNFSFDIACSVKNEIKKRHANDIVQKCLWNMLFEDEETGMMTLEARLFSEYPAKRDSQKELASVRNHNQGFISSVGFSFNFIEKTNYKLCEIENVYFSGGHQTPSRAAYIINFSFVGTKACVSVLYPKKNDSNKNKETAERISKNIEDAVEYIESQSDYGFSTLEEFKRLQKRKLRHCHSY</sequence>
<accession>E4XJ91</accession>
<name>E4XJ91_OIKDI</name>
<dbReference type="InterPro" id="IPR023213">
    <property type="entry name" value="CAT-like_dom_sf"/>
</dbReference>
<dbReference type="EMBL" id="FN653059">
    <property type="protein sequence ID" value="CBY10534.1"/>
    <property type="molecule type" value="Genomic_DNA"/>
</dbReference>
<protein>
    <submittedName>
        <fullName evidence="1">Uncharacterized protein</fullName>
    </submittedName>
</protein>
<dbReference type="InParanoid" id="E4XJ91"/>
<dbReference type="Gene3D" id="3.30.559.10">
    <property type="entry name" value="Chloramphenicol acetyltransferase-like domain"/>
    <property type="match status" value="1"/>
</dbReference>
<dbReference type="Proteomes" id="UP000001307">
    <property type="component" value="Unassembled WGS sequence"/>
</dbReference>
<evidence type="ECO:0000313" key="2">
    <source>
        <dbReference type="Proteomes" id="UP000001307"/>
    </source>
</evidence>
<dbReference type="SUPFAM" id="SSF52777">
    <property type="entry name" value="CoA-dependent acyltransferases"/>
    <property type="match status" value="1"/>
</dbReference>
<keyword evidence="2" id="KW-1185">Reference proteome</keyword>
<dbReference type="AlphaFoldDB" id="E4XJ91"/>